<evidence type="ECO:0000313" key="2">
    <source>
        <dbReference type="Proteomes" id="UP000729402"/>
    </source>
</evidence>
<evidence type="ECO:0000313" key="1">
    <source>
        <dbReference type="EMBL" id="KAG8072871.1"/>
    </source>
</evidence>
<reference evidence="1" key="1">
    <citation type="journal article" date="2021" name="bioRxiv">
        <title>Whole Genome Assembly and Annotation of Northern Wild Rice, Zizania palustris L., Supports a Whole Genome Duplication in the Zizania Genus.</title>
        <authorList>
            <person name="Haas M."/>
            <person name="Kono T."/>
            <person name="Macchietto M."/>
            <person name="Millas R."/>
            <person name="McGilp L."/>
            <person name="Shao M."/>
            <person name="Duquette J."/>
            <person name="Hirsch C.N."/>
            <person name="Kimball J."/>
        </authorList>
    </citation>
    <scope>NUCLEOTIDE SEQUENCE</scope>
    <source>
        <tissue evidence="1">Fresh leaf tissue</tissue>
    </source>
</reference>
<name>A0A8J5VVI1_ZIZPA</name>
<accession>A0A8J5VVI1</accession>
<dbReference type="EMBL" id="JAAALK010000283">
    <property type="protein sequence ID" value="KAG8072871.1"/>
    <property type="molecule type" value="Genomic_DNA"/>
</dbReference>
<proteinExistence type="predicted"/>
<organism evidence="1 2">
    <name type="scientific">Zizania palustris</name>
    <name type="common">Northern wild rice</name>
    <dbReference type="NCBI Taxonomy" id="103762"/>
    <lineage>
        <taxon>Eukaryota</taxon>
        <taxon>Viridiplantae</taxon>
        <taxon>Streptophyta</taxon>
        <taxon>Embryophyta</taxon>
        <taxon>Tracheophyta</taxon>
        <taxon>Spermatophyta</taxon>
        <taxon>Magnoliopsida</taxon>
        <taxon>Liliopsida</taxon>
        <taxon>Poales</taxon>
        <taxon>Poaceae</taxon>
        <taxon>BOP clade</taxon>
        <taxon>Oryzoideae</taxon>
        <taxon>Oryzeae</taxon>
        <taxon>Zizaniinae</taxon>
        <taxon>Zizania</taxon>
    </lineage>
</organism>
<reference evidence="1" key="2">
    <citation type="submission" date="2021-02" db="EMBL/GenBank/DDBJ databases">
        <authorList>
            <person name="Kimball J.A."/>
            <person name="Haas M.W."/>
            <person name="Macchietto M."/>
            <person name="Kono T."/>
            <person name="Duquette J."/>
            <person name="Shao M."/>
        </authorList>
    </citation>
    <scope>NUCLEOTIDE SEQUENCE</scope>
    <source>
        <tissue evidence="1">Fresh leaf tissue</tissue>
    </source>
</reference>
<sequence>MAPPPRLPLSLLASPLVSHATRACPHMLANRHRLFYLMRVAGYSAGGEAVEAWGSRAQEARGADVWGSWRHRCSSALRREARRRGRVGGEVVVRAGER</sequence>
<comment type="caution">
    <text evidence="1">The sequence shown here is derived from an EMBL/GenBank/DDBJ whole genome shotgun (WGS) entry which is preliminary data.</text>
</comment>
<gene>
    <name evidence="1" type="ORF">GUJ93_ZPchr0006g43344</name>
</gene>
<protein>
    <submittedName>
        <fullName evidence="1">Uncharacterized protein</fullName>
    </submittedName>
</protein>
<dbReference type="AlphaFoldDB" id="A0A8J5VVI1"/>
<dbReference type="Proteomes" id="UP000729402">
    <property type="component" value="Unassembled WGS sequence"/>
</dbReference>
<keyword evidence="2" id="KW-1185">Reference proteome</keyword>